<dbReference type="AlphaFoldDB" id="A0A4Y3PN88"/>
<accession>A0A4Y3PN88</accession>
<dbReference type="SUPFAM" id="SSF54736">
    <property type="entry name" value="ClpS-like"/>
    <property type="match status" value="1"/>
</dbReference>
<dbReference type="Pfam" id="PF09346">
    <property type="entry name" value="SMI1_KNR4"/>
    <property type="match status" value="1"/>
</dbReference>
<evidence type="ECO:0000259" key="1">
    <source>
        <dbReference type="SMART" id="SM00860"/>
    </source>
</evidence>
<dbReference type="SMART" id="SM00860">
    <property type="entry name" value="SMI1_KNR4"/>
    <property type="match status" value="1"/>
</dbReference>
<feature type="domain" description="Knr4/Smi1-like" evidence="1">
    <location>
        <begin position="40"/>
        <end position="160"/>
    </location>
</feature>
<dbReference type="InterPro" id="IPR018958">
    <property type="entry name" value="Knr4/Smi1-like_dom"/>
</dbReference>
<dbReference type="RefSeq" id="WP_233454153.1">
    <property type="nucleotide sequence ID" value="NZ_BJMH01000021.1"/>
</dbReference>
<evidence type="ECO:0000313" key="2">
    <source>
        <dbReference type="EMBL" id="GEB34335.1"/>
    </source>
</evidence>
<dbReference type="InterPro" id="IPR037883">
    <property type="entry name" value="Knr4/Smi1-like_sf"/>
</dbReference>
<dbReference type="EMBL" id="BJMH01000021">
    <property type="protein sequence ID" value="GEB34335.1"/>
    <property type="molecule type" value="Genomic_DNA"/>
</dbReference>
<protein>
    <recommendedName>
        <fullName evidence="1">Knr4/Smi1-like domain-containing protein</fullName>
    </recommendedName>
</protein>
<proteinExistence type="predicted"/>
<dbReference type="Proteomes" id="UP000316882">
    <property type="component" value="Unassembled WGS sequence"/>
</dbReference>
<comment type="caution">
    <text evidence="2">The sequence shown here is derived from an EMBL/GenBank/DDBJ whole genome shotgun (WGS) entry which is preliminary data.</text>
</comment>
<name>A0A4Y3PN88_BREPA</name>
<dbReference type="InterPro" id="IPR014719">
    <property type="entry name" value="Ribosomal_bL12_C/ClpS-like"/>
</dbReference>
<keyword evidence="3" id="KW-1185">Reference proteome</keyword>
<organism evidence="2 3">
    <name type="scientific">Brevibacillus parabrevis</name>
    <dbReference type="NCBI Taxonomy" id="54914"/>
    <lineage>
        <taxon>Bacteria</taxon>
        <taxon>Bacillati</taxon>
        <taxon>Bacillota</taxon>
        <taxon>Bacilli</taxon>
        <taxon>Bacillales</taxon>
        <taxon>Paenibacillaceae</taxon>
        <taxon>Brevibacillus</taxon>
    </lineage>
</organism>
<dbReference type="SUPFAM" id="SSF160631">
    <property type="entry name" value="SMI1/KNR4-like"/>
    <property type="match status" value="1"/>
</dbReference>
<evidence type="ECO:0000313" key="3">
    <source>
        <dbReference type="Proteomes" id="UP000316882"/>
    </source>
</evidence>
<sequence>MEPVYSQIDAILSQMRSVVQAMCEQDPDFYAKHPMQLLAEADEQAIKSVTETWTLPEEYVYFLQHYVPQSVSWSTDDYINLDIYGAKDLPDGQLGYNYNPVTDEVIEDWPRSFLVIANDEGDPYCIDLSRGDTVIYTAEHGRGVWDFAVAYDNLSELLRSALRPRSITETDVEEMEDFIYNKVMITGAGADKLKTLLFIKKWFKCDYGQAKAHLEAAPLLVFKGLESVAAKVANELASIGAEYEVSQISFTEFVQR</sequence>
<dbReference type="Gene3D" id="3.40.1580.10">
    <property type="entry name" value="SMI1/KNR4-like"/>
    <property type="match status" value="1"/>
</dbReference>
<gene>
    <name evidence="2" type="ORF">BPA01_39150</name>
</gene>
<dbReference type="STRING" id="54914.AV540_03940"/>
<reference evidence="2 3" key="1">
    <citation type="submission" date="2019-06" db="EMBL/GenBank/DDBJ databases">
        <title>Whole genome shotgun sequence of Brevibacillus parabrevis NBRC 12334.</title>
        <authorList>
            <person name="Hosoyama A."/>
            <person name="Uohara A."/>
            <person name="Ohji S."/>
            <person name="Ichikawa N."/>
        </authorList>
    </citation>
    <scope>NUCLEOTIDE SEQUENCE [LARGE SCALE GENOMIC DNA]</scope>
    <source>
        <strain evidence="2 3">NBRC 12334</strain>
    </source>
</reference>